<comment type="caution">
    <text evidence="7">The sequence shown here is derived from an EMBL/GenBank/DDBJ whole genome shotgun (WGS) entry which is preliminary data.</text>
</comment>
<dbReference type="PANTHER" id="PTHR46476">
    <property type="entry name" value="CHITINASE 2-LIKE"/>
    <property type="match status" value="1"/>
</dbReference>
<dbReference type="Proteomes" id="UP000092600">
    <property type="component" value="Unassembled WGS sequence"/>
</dbReference>
<feature type="signal peptide" evidence="5">
    <location>
        <begin position="1"/>
        <end position="27"/>
    </location>
</feature>
<keyword evidence="2 3" id="KW-0326">Glycosidase</keyword>
<evidence type="ECO:0000256" key="2">
    <source>
        <dbReference type="ARBA" id="ARBA00023295"/>
    </source>
</evidence>
<feature type="domain" description="GH18" evidence="6">
    <location>
        <begin position="336"/>
        <end position="627"/>
    </location>
</feature>
<protein>
    <submittedName>
        <fullName evidence="7">Chitinase 2</fullName>
    </submittedName>
</protein>
<keyword evidence="4" id="KW-0812">Transmembrane</keyword>
<dbReference type="InterPro" id="IPR001579">
    <property type="entry name" value="Glyco_hydro_18_chit_AS"/>
</dbReference>
<evidence type="ECO:0000256" key="1">
    <source>
        <dbReference type="ARBA" id="ARBA00022801"/>
    </source>
</evidence>
<dbReference type="PRINTS" id="PR00551">
    <property type="entry name" value="2SGLOBULIN"/>
</dbReference>
<reference evidence="7 8" key="1">
    <citation type="journal article" date="2016" name="DNA Res.">
        <title>The draft genome of MD-2 pineapple using hybrid error correction of long reads.</title>
        <authorList>
            <person name="Redwan R.M."/>
            <person name="Saidin A."/>
            <person name="Kumar S.V."/>
        </authorList>
    </citation>
    <scope>NUCLEOTIDE SEQUENCE [LARGE SCALE GENOMIC DNA]</scope>
    <source>
        <strain evidence="8">cv. MD2</strain>
        <tissue evidence="7">Leaf</tissue>
    </source>
</reference>
<dbReference type="PROSITE" id="PS01095">
    <property type="entry name" value="GH18_1"/>
    <property type="match status" value="3"/>
</dbReference>
<dbReference type="InterPro" id="IPR017853">
    <property type="entry name" value="GH"/>
</dbReference>
<dbReference type="GO" id="GO:0005975">
    <property type="term" value="P:carbohydrate metabolic process"/>
    <property type="evidence" value="ECO:0007669"/>
    <property type="project" value="InterPro"/>
</dbReference>
<dbReference type="STRING" id="4615.A0A199UZ76"/>
<organism evidence="7 8">
    <name type="scientific">Ananas comosus</name>
    <name type="common">Pineapple</name>
    <name type="synonym">Ananas ananas</name>
    <dbReference type="NCBI Taxonomy" id="4615"/>
    <lineage>
        <taxon>Eukaryota</taxon>
        <taxon>Viridiplantae</taxon>
        <taxon>Streptophyta</taxon>
        <taxon>Embryophyta</taxon>
        <taxon>Tracheophyta</taxon>
        <taxon>Spermatophyta</taxon>
        <taxon>Magnoliopsida</taxon>
        <taxon>Liliopsida</taxon>
        <taxon>Poales</taxon>
        <taxon>Bromeliaceae</taxon>
        <taxon>Bromelioideae</taxon>
        <taxon>Ananas</taxon>
    </lineage>
</organism>
<dbReference type="GO" id="GO:0004553">
    <property type="term" value="F:hydrolase activity, hydrolyzing O-glycosyl compounds"/>
    <property type="evidence" value="ECO:0007669"/>
    <property type="project" value="InterPro"/>
</dbReference>
<proteinExistence type="predicted"/>
<feature type="chain" id="PRO_5008508175" evidence="5">
    <location>
        <begin position="28"/>
        <end position="903"/>
    </location>
</feature>
<dbReference type="Pfam" id="PF00704">
    <property type="entry name" value="Glyco_hydro_18"/>
    <property type="match status" value="3"/>
</dbReference>
<dbReference type="AlphaFoldDB" id="A0A199UZ76"/>
<evidence type="ECO:0000259" key="6">
    <source>
        <dbReference type="PROSITE" id="PS51910"/>
    </source>
</evidence>
<dbReference type="InterPro" id="IPR000677">
    <property type="entry name" value="Chitinase-like"/>
</dbReference>
<feature type="transmembrane region" description="Helical" evidence="4">
    <location>
        <begin position="309"/>
        <end position="329"/>
    </location>
</feature>
<evidence type="ECO:0000256" key="4">
    <source>
        <dbReference type="SAM" id="Phobius"/>
    </source>
</evidence>
<evidence type="ECO:0000313" key="7">
    <source>
        <dbReference type="EMBL" id="OAY69926.1"/>
    </source>
</evidence>
<keyword evidence="4" id="KW-1133">Transmembrane helix</keyword>
<name>A0A199UZ76_ANACO</name>
<feature type="domain" description="GH18" evidence="6">
    <location>
        <begin position="31"/>
        <end position="303"/>
    </location>
</feature>
<feature type="non-terminal residue" evidence="7">
    <location>
        <position position="903"/>
    </location>
</feature>
<keyword evidence="5" id="KW-0732">Signal</keyword>
<dbReference type="InterPro" id="IPR001223">
    <property type="entry name" value="Glyco_hydro18_cat"/>
</dbReference>
<dbReference type="SUPFAM" id="SSF51445">
    <property type="entry name" value="(Trans)glycosidases"/>
    <property type="match status" value="3"/>
</dbReference>
<dbReference type="PANTHER" id="PTHR46476:SF13">
    <property type="entry name" value="2, PUTATIVE, EXPRESSED-RELATED"/>
    <property type="match status" value="1"/>
</dbReference>
<evidence type="ECO:0000256" key="3">
    <source>
        <dbReference type="RuleBase" id="RU000489"/>
    </source>
</evidence>
<dbReference type="CDD" id="cd06544">
    <property type="entry name" value="GH18_narbonin"/>
    <property type="match status" value="3"/>
</dbReference>
<sequence>MAPLNLLIPSLLLAFSLLISVPPCAFANNSKLFREYIGAGSNRVDFSDVPVNPDVEFHFILAFAIDYTVTDASPPAPADGVFTAFWDTDTLTPYKITSLKRSHPNVKLALSLGGDSFGDNRLVYFKPSSVNSWVANAVSSLTRIIKLYDLDGIDIDYEHFLAGPDTFAECIGRLVTTLKMNKVISFASIAPFEDREVKIHYRALWKKYGNAIDYVNFQFYAYDSTTNATQFAGYFEEQSMNYYGGNVLVALSTDKSSSGGLLPENGFFDACNELKMQNKLHGIFIWAADYSISNGFSYEIMAQKFSSHLLLLLLLTTIFLTTLLLPQALASPANSNLFREYIGAEFNGVKFSDVPVNQNVEFHFILSFAIDYTASTSPSPTNGRFNIFWDSNNLSPAQVASVKRRHGNVKVALSLGGDSVSGSPANFTVSSIDSWVSNAASSLTRIMKQYDLDGIDIDYEHFLETPDTFAECIGQLITKLKRNGVVRFASIAPFDDEQVQSHYLALWRKYGHVIDYVNFQFYAYDKGTTVSQFLSYFEKQSSNYRGGKVLVSFATDGVSGGLTPDGGFFRACDSLREEGKLHGIFIWSADDSMNSGFRFEQQSQSLLATLLLPSPLLAANSKLFREYIGAEFTGVKFSDVPINPSVSFHFILAFAIDYTTSSPHNPTNGRFNIFWDSSNLSPAQVAAIKKSHGNVKVALSLGGDSVGGSPAYFTASSVDSWVNNAVSSLTTIIKQYNLDGIDIDYEHFKADPNTFTECIGQLLTKLRQNGVIKFASIAPFDDSQVQSHYLALWKKYGHLIDYVNFQFYAYDKSTTVSQFLSYFEKQSSNYNGGKVLVSFASDGSGGLTPDKGFFTACDTLKKQGKLHGIFVWSADDSKKIGFRYEKQAQSLLASAKSSLASTK</sequence>
<evidence type="ECO:0000256" key="5">
    <source>
        <dbReference type="SAM" id="SignalP"/>
    </source>
</evidence>
<dbReference type="EMBL" id="LSRQ01004143">
    <property type="protein sequence ID" value="OAY69926.1"/>
    <property type="molecule type" value="Genomic_DNA"/>
</dbReference>
<dbReference type="PROSITE" id="PS51910">
    <property type="entry name" value="GH18_2"/>
    <property type="match status" value="3"/>
</dbReference>
<keyword evidence="4" id="KW-0472">Membrane</keyword>
<evidence type="ECO:0000313" key="8">
    <source>
        <dbReference type="Proteomes" id="UP000092600"/>
    </source>
</evidence>
<accession>A0A199UZ76</accession>
<gene>
    <name evidence="7" type="ORF">ACMD2_16138</name>
</gene>
<keyword evidence="1 3" id="KW-0378">Hydrolase</keyword>
<feature type="domain" description="GH18" evidence="6">
    <location>
        <begin position="622"/>
        <end position="902"/>
    </location>
</feature>
<dbReference type="Gene3D" id="3.20.20.80">
    <property type="entry name" value="Glycosidases"/>
    <property type="match status" value="3"/>
</dbReference>